<sequence>MPFFEKELIIEPKEVISSCVTQLDITSLGSIINSFSKNGMIEVSLALIPVMLKQGFNQNLIILNSLMADFSLIRQSDKCIKLLGLLGSTANLISYTILVDSLMNESKVQEAMSFFHQMRANGISLDQFILTSVINGYVNTGRNNCLDLHCYDSSTSKGQTA</sequence>
<dbReference type="AlphaFoldDB" id="A0A396JIR4"/>
<dbReference type="InterPro" id="IPR011990">
    <property type="entry name" value="TPR-like_helical_dom_sf"/>
</dbReference>
<dbReference type="Gene3D" id="1.25.40.10">
    <property type="entry name" value="Tetratricopeptide repeat domain"/>
    <property type="match status" value="1"/>
</dbReference>
<dbReference type="Proteomes" id="UP000265566">
    <property type="component" value="Chromosome 1"/>
</dbReference>
<protein>
    <submittedName>
        <fullName evidence="3">Putative pentatricopeptide</fullName>
    </submittedName>
</protein>
<evidence type="ECO:0000256" key="2">
    <source>
        <dbReference type="PROSITE-ProRule" id="PRU00708"/>
    </source>
</evidence>
<dbReference type="EMBL" id="PSQE01000001">
    <property type="protein sequence ID" value="RHN78116.1"/>
    <property type="molecule type" value="Genomic_DNA"/>
</dbReference>
<evidence type="ECO:0000313" key="3">
    <source>
        <dbReference type="EMBL" id="RHN78116.1"/>
    </source>
</evidence>
<feature type="repeat" description="PPR" evidence="2">
    <location>
        <begin position="91"/>
        <end position="125"/>
    </location>
</feature>
<name>A0A396JIR4_MEDTR</name>
<dbReference type="Pfam" id="PF13041">
    <property type="entry name" value="PPR_2"/>
    <property type="match status" value="1"/>
</dbReference>
<dbReference type="PANTHER" id="PTHR47942:SF16">
    <property type="entry name" value="PENTATRICOPEPTIDE REPEAT DOMAIN CONTAINING PROTEIN-RELATED"/>
    <property type="match status" value="1"/>
</dbReference>
<dbReference type="InterPro" id="IPR002885">
    <property type="entry name" value="PPR_rpt"/>
</dbReference>
<gene>
    <name evidence="3" type="ORF">MtrunA17_Chr1g0161991</name>
</gene>
<reference evidence="3" key="1">
    <citation type="journal article" date="2018" name="Nat. Plants">
        <title>Whole-genome landscape of Medicago truncatula symbiotic genes.</title>
        <authorList>
            <person name="Pecrix Y."/>
            <person name="Gamas P."/>
            <person name="Carrere S."/>
        </authorList>
    </citation>
    <scope>NUCLEOTIDE SEQUENCE</scope>
    <source>
        <tissue evidence="3">Leaves</tissue>
    </source>
</reference>
<dbReference type="Gramene" id="rna1637">
    <property type="protein sequence ID" value="RHN78116.1"/>
    <property type="gene ID" value="gene1637"/>
</dbReference>
<dbReference type="InterPro" id="IPR051222">
    <property type="entry name" value="PPR/CCM1_RNA-binding"/>
</dbReference>
<dbReference type="PANTHER" id="PTHR47942">
    <property type="entry name" value="TETRATRICOPEPTIDE REPEAT (TPR)-LIKE SUPERFAMILY PROTEIN-RELATED"/>
    <property type="match status" value="1"/>
</dbReference>
<dbReference type="NCBIfam" id="TIGR00756">
    <property type="entry name" value="PPR"/>
    <property type="match status" value="1"/>
</dbReference>
<comment type="caution">
    <text evidence="3">The sequence shown here is derived from an EMBL/GenBank/DDBJ whole genome shotgun (WGS) entry which is preliminary data.</text>
</comment>
<accession>A0A396JIR4</accession>
<evidence type="ECO:0000256" key="1">
    <source>
        <dbReference type="ARBA" id="ARBA00022737"/>
    </source>
</evidence>
<keyword evidence="1" id="KW-0677">Repeat</keyword>
<dbReference type="PROSITE" id="PS51375">
    <property type="entry name" value="PPR"/>
    <property type="match status" value="1"/>
</dbReference>
<proteinExistence type="predicted"/>
<organism evidence="3">
    <name type="scientific">Medicago truncatula</name>
    <name type="common">Barrel medic</name>
    <name type="synonym">Medicago tribuloides</name>
    <dbReference type="NCBI Taxonomy" id="3880"/>
    <lineage>
        <taxon>Eukaryota</taxon>
        <taxon>Viridiplantae</taxon>
        <taxon>Streptophyta</taxon>
        <taxon>Embryophyta</taxon>
        <taxon>Tracheophyta</taxon>
        <taxon>Spermatophyta</taxon>
        <taxon>Magnoliopsida</taxon>
        <taxon>eudicotyledons</taxon>
        <taxon>Gunneridae</taxon>
        <taxon>Pentapetalae</taxon>
        <taxon>rosids</taxon>
        <taxon>fabids</taxon>
        <taxon>Fabales</taxon>
        <taxon>Fabaceae</taxon>
        <taxon>Papilionoideae</taxon>
        <taxon>50 kb inversion clade</taxon>
        <taxon>NPAAA clade</taxon>
        <taxon>Hologalegina</taxon>
        <taxon>IRL clade</taxon>
        <taxon>Trifolieae</taxon>
        <taxon>Medicago</taxon>
    </lineage>
</organism>
<dbReference type="Pfam" id="PF01535">
    <property type="entry name" value="PPR"/>
    <property type="match status" value="1"/>
</dbReference>